<accession>A0ABP9AW60</accession>
<gene>
    <name evidence="1" type="ORF">GCM10023307_09230</name>
</gene>
<evidence type="ECO:0000313" key="1">
    <source>
        <dbReference type="EMBL" id="GAA4786531.1"/>
    </source>
</evidence>
<evidence type="ECO:0000313" key="2">
    <source>
        <dbReference type="Proteomes" id="UP001499959"/>
    </source>
</evidence>
<dbReference type="RefSeq" id="WP_345302129.1">
    <property type="nucleotide sequence ID" value="NZ_BAABJE010000002.1"/>
</dbReference>
<protein>
    <recommendedName>
        <fullName evidence="3">Methyl-accepting chemotaxis protein</fullName>
    </recommendedName>
</protein>
<sequence>MATLKKLLEAARLIERSETDAPMPAPAGDDDIDAIIRRAAQAEAAISTAPPPLPGDAAPAAPAVAGIEEGLSFADIYVRQGLTEAQFPVERLLKLVDGLRALDPATRRAAITAMDVADETWSMEQVLADADAKVAALRGHQRQMQGTADAVVQSNRERIAALESSRDGRVAELRQQIAALEAQIQDAIGTAAADVAKLQSESESNKAALLRETQRIDAHILNLDELVAQFRPPAQ</sequence>
<dbReference type="Proteomes" id="UP001499959">
    <property type="component" value="Unassembled WGS sequence"/>
</dbReference>
<proteinExistence type="predicted"/>
<comment type="caution">
    <text evidence="1">The sequence shown here is derived from an EMBL/GenBank/DDBJ whole genome shotgun (WGS) entry which is preliminary data.</text>
</comment>
<keyword evidence="2" id="KW-1185">Reference proteome</keyword>
<organism evidence="1 2">
    <name type="scientific">Lysobacter hankyongensis</name>
    <dbReference type="NCBI Taxonomy" id="1176535"/>
    <lineage>
        <taxon>Bacteria</taxon>
        <taxon>Pseudomonadati</taxon>
        <taxon>Pseudomonadota</taxon>
        <taxon>Gammaproteobacteria</taxon>
        <taxon>Lysobacterales</taxon>
        <taxon>Lysobacteraceae</taxon>
        <taxon>Lysobacter</taxon>
    </lineage>
</organism>
<evidence type="ECO:0008006" key="3">
    <source>
        <dbReference type="Google" id="ProtNLM"/>
    </source>
</evidence>
<dbReference type="EMBL" id="BAABJE010000002">
    <property type="protein sequence ID" value="GAA4786531.1"/>
    <property type="molecule type" value="Genomic_DNA"/>
</dbReference>
<name>A0ABP9AW60_9GAMM</name>
<reference evidence="2" key="1">
    <citation type="journal article" date="2019" name="Int. J. Syst. Evol. Microbiol.">
        <title>The Global Catalogue of Microorganisms (GCM) 10K type strain sequencing project: providing services to taxonomists for standard genome sequencing and annotation.</title>
        <authorList>
            <consortium name="The Broad Institute Genomics Platform"/>
            <consortium name="The Broad Institute Genome Sequencing Center for Infectious Disease"/>
            <person name="Wu L."/>
            <person name="Ma J."/>
        </authorList>
    </citation>
    <scope>NUCLEOTIDE SEQUENCE [LARGE SCALE GENOMIC DNA]</scope>
    <source>
        <strain evidence="2">JCM 18204</strain>
    </source>
</reference>